<name>A0A1I7YZ45_9BILA</name>
<organism evidence="1 2">
    <name type="scientific">Steinernema glaseri</name>
    <dbReference type="NCBI Taxonomy" id="37863"/>
    <lineage>
        <taxon>Eukaryota</taxon>
        <taxon>Metazoa</taxon>
        <taxon>Ecdysozoa</taxon>
        <taxon>Nematoda</taxon>
        <taxon>Chromadorea</taxon>
        <taxon>Rhabditida</taxon>
        <taxon>Tylenchina</taxon>
        <taxon>Panagrolaimomorpha</taxon>
        <taxon>Strongyloidoidea</taxon>
        <taxon>Steinernematidae</taxon>
        <taxon>Steinernema</taxon>
    </lineage>
</organism>
<proteinExistence type="predicted"/>
<keyword evidence="1" id="KW-1185">Reference proteome</keyword>
<evidence type="ECO:0000313" key="2">
    <source>
        <dbReference type="WBParaSite" id="L893_g20986.t1"/>
    </source>
</evidence>
<dbReference type="AlphaFoldDB" id="A0A1I7YZ45"/>
<reference evidence="2" key="1">
    <citation type="submission" date="2016-11" db="UniProtKB">
        <authorList>
            <consortium name="WormBaseParasite"/>
        </authorList>
    </citation>
    <scope>IDENTIFICATION</scope>
</reference>
<dbReference type="Proteomes" id="UP000095287">
    <property type="component" value="Unplaced"/>
</dbReference>
<accession>A0A1I7YZ45</accession>
<sequence>MYNASSEQPFYDCLGEESSISDIAFLDERDVEFQELLITHQVAQHAFSRCVVDFRYYIMWENPEACLVFFCASC</sequence>
<dbReference type="WBParaSite" id="L893_g20986.t1">
    <property type="protein sequence ID" value="L893_g20986.t1"/>
    <property type="gene ID" value="L893_g20986"/>
</dbReference>
<evidence type="ECO:0000313" key="1">
    <source>
        <dbReference type="Proteomes" id="UP000095287"/>
    </source>
</evidence>
<protein>
    <submittedName>
        <fullName evidence="2">Uncharacterized protein</fullName>
    </submittedName>
</protein>